<name>A0A521DMZ5_9SPHI</name>
<gene>
    <name evidence="8" type="ORF">SAMN06265348_10618</name>
</gene>
<reference evidence="8 9" key="1">
    <citation type="submission" date="2017-05" db="EMBL/GenBank/DDBJ databases">
        <authorList>
            <person name="Varghese N."/>
            <person name="Submissions S."/>
        </authorList>
    </citation>
    <scope>NUCLEOTIDE SEQUENCE [LARGE SCALE GENOMIC DNA]</scope>
    <source>
        <strain evidence="8 9">DSM 19036</strain>
    </source>
</reference>
<dbReference type="RefSeq" id="WP_142528544.1">
    <property type="nucleotide sequence ID" value="NZ_CBCSJO010000006.1"/>
</dbReference>
<keyword evidence="1" id="KW-0645">Protease</keyword>
<sequence length="463" mass="51454">MMKQVLRISGDMHAQLRAHLHPGDLKEAIAFALCGRLSTSTHNGLLVHKLLLVPHNLCIRKGDFIEWPTDYIDDLIDEAAEKNMGILKIHSHPDGYDDFSKLDDESDKILFPSIYALMNEQAPHFSAIMYSDGGIKARVVHTDKEFQPVDNVSIVGDQVIIYRSMDNVGNDEINLRNLQTFGLGTTNLLKSLTVTVIGCSGTGSIVIEQLARLGVGKLIIADPDLIELKNLNRILNSSYDDAISGVEKVAVMQRAIAAMGFDTEVTTFKSLLQEDGLLLQAAMASDFILGSVDSIEGRNIMNTISTMYLVPYIDMGVKLVTDKKGGIDEISGSVHYLQPGKSSLRTRGVYTIDELAAEGLKRTNPEMYDEQRKNGYVVDINVESPAVIPINMQTASLAVLEFLARLHPYRYDPNSRFAQTNISISDWEIWHEAEGNDDPYLKKMVGRGDMRPMLNSPNLNELW</sequence>
<evidence type="ECO:0000256" key="1">
    <source>
        <dbReference type="ARBA" id="ARBA00022670"/>
    </source>
</evidence>
<organism evidence="8 9">
    <name type="scientific">Pedobacter westerhofensis</name>
    <dbReference type="NCBI Taxonomy" id="425512"/>
    <lineage>
        <taxon>Bacteria</taxon>
        <taxon>Pseudomonadati</taxon>
        <taxon>Bacteroidota</taxon>
        <taxon>Sphingobacteriia</taxon>
        <taxon>Sphingobacteriales</taxon>
        <taxon>Sphingobacteriaceae</taxon>
        <taxon>Pedobacter</taxon>
    </lineage>
</organism>
<dbReference type="GO" id="GO:0061504">
    <property type="term" value="P:cyclic threonylcarbamoyladenosine biosynthetic process"/>
    <property type="evidence" value="ECO:0007669"/>
    <property type="project" value="TreeGrafter"/>
</dbReference>
<proteinExistence type="predicted"/>
<dbReference type="Pfam" id="PF00899">
    <property type="entry name" value="ThiF"/>
    <property type="match status" value="1"/>
</dbReference>
<dbReference type="GO" id="GO:0008641">
    <property type="term" value="F:ubiquitin-like modifier activating enzyme activity"/>
    <property type="evidence" value="ECO:0007669"/>
    <property type="project" value="InterPro"/>
</dbReference>
<dbReference type="GO" id="GO:0006508">
    <property type="term" value="P:proteolysis"/>
    <property type="evidence" value="ECO:0007669"/>
    <property type="project" value="UniProtKB-KW"/>
</dbReference>
<dbReference type="GO" id="GO:0046872">
    <property type="term" value="F:metal ion binding"/>
    <property type="evidence" value="ECO:0007669"/>
    <property type="project" value="UniProtKB-KW"/>
</dbReference>
<evidence type="ECO:0000256" key="2">
    <source>
        <dbReference type="ARBA" id="ARBA00022723"/>
    </source>
</evidence>
<keyword evidence="5" id="KW-0482">Metalloprotease</keyword>
<evidence type="ECO:0000256" key="4">
    <source>
        <dbReference type="ARBA" id="ARBA00022833"/>
    </source>
</evidence>
<dbReference type="OrthoDB" id="9778208at2"/>
<dbReference type="GO" id="GO:0061503">
    <property type="term" value="F:tRNA threonylcarbamoyladenosine dehydratase"/>
    <property type="evidence" value="ECO:0007669"/>
    <property type="project" value="TreeGrafter"/>
</dbReference>
<dbReference type="PANTHER" id="PTHR43267:SF1">
    <property type="entry name" value="TRNA THREONYLCARBAMOYLADENOSINE DEHYDRATASE"/>
    <property type="match status" value="1"/>
</dbReference>
<dbReference type="Pfam" id="PF14464">
    <property type="entry name" value="Prok-JAB"/>
    <property type="match status" value="1"/>
</dbReference>
<feature type="domain" description="JAB" evidence="7">
    <location>
        <begin position="12"/>
        <end position="119"/>
    </location>
</feature>
<dbReference type="Proteomes" id="UP000320300">
    <property type="component" value="Unassembled WGS sequence"/>
</dbReference>
<evidence type="ECO:0000256" key="5">
    <source>
        <dbReference type="ARBA" id="ARBA00023049"/>
    </source>
</evidence>
<dbReference type="InterPro" id="IPR035985">
    <property type="entry name" value="Ubiquitin-activating_enz"/>
</dbReference>
<dbReference type="InterPro" id="IPR028090">
    <property type="entry name" value="JAB_dom_prok"/>
</dbReference>
<keyword evidence="3" id="KW-0378">Hydrolase</keyword>
<evidence type="ECO:0000259" key="6">
    <source>
        <dbReference type="Pfam" id="PF00899"/>
    </source>
</evidence>
<dbReference type="PANTHER" id="PTHR43267">
    <property type="entry name" value="TRNA THREONYLCARBAMOYLADENOSINE DEHYDRATASE"/>
    <property type="match status" value="1"/>
</dbReference>
<dbReference type="InterPro" id="IPR000594">
    <property type="entry name" value="ThiF_NAD_FAD-bd"/>
</dbReference>
<evidence type="ECO:0000259" key="7">
    <source>
        <dbReference type="Pfam" id="PF14464"/>
    </source>
</evidence>
<dbReference type="GO" id="GO:0008237">
    <property type="term" value="F:metallopeptidase activity"/>
    <property type="evidence" value="ECO:0007669"/>
    <property type="project" value="UniProtKB-KW"/>
</dbReference>
<dbReference type="InterPro" id="IPR045886">
    <property type="entry name" value="ThiF/MoeB/HesA"/>
</dbReference>
<keyword evidence="9" id="KW-1185">Reference proteome</keyword>
<feature type="domain" description="THIF-type NAD/FAD binding fold" evidence="6">
    <location>
        <begin position="177"/>
        <end position="428"/>
    </location>
</feature>
<accession>A0A521DMZ5</accession>
<dbReference type="EMBL" id="FXTN01000006">
    <property type="protein sequence ID" value="SMO73066.1"/>
    <property type="molecule type" value="Genomic_DNA"/>
</dbReference>
<dbReference type="Gene3D" id="3.40.50.720">
    <property type="entry name" value="NAD(P)-binding Rossmann-like Domain"/>
    <property type="match status" value="1"/>
</dbReference>
<keyword evidence="4" id="KW-0862">Zinc</keyword>
<keyword evidence="2" id="KW-0479">Metal-binding</keyword>
<protein>
    <submittedName>
        <fullName evidence="8">JAB domain-containing protein</fullName>
    </submittedName>
</protein>
<dbReference type="AlphaFoldDB" id="A0A521DMZ5"/>
<evidence type="ECO:0000313" key="8">
    <source>
        <dbReference type="EMBL" id="SMO73066.1"/>
    </source>
</evidence>
<dbReference type="SUPFAM" id="SSF69572">
    <property type="entry name" value="Activating enzymes of the ubiquitin-like proteins"/>
    <property type="match status" value="1"/>
</dbReference>
<evidence type="ECO:0000256" key="3">
    <source>
        <dbReference type="ARBA" id="ARBA00022801"/>
    </source>
</evidence>
<evidence type="ECO:0000313" key="9">
    <source>
        <dbReference type="Proteomes" id="UP000320300"/>
    </source>
</evidence>